<sequence>MHILYTYRLKRILYDCTHKVQKIWALTLSQQKINPMKTVTMMLALSLWLTSCGSNDGSSTSSESSSQAASSESTGGNPDYDPKRGTGKFSDVVVSPTLDKALAEKGKATSDVKCGSCHKLTDEKLVGPGWKGVTSRHTPAWILNFMTNTDEMINKDPAAQAQLEICLVRMPNQNLSDDEAKSLYEFMRQNDGVK</sequence>
<evidence type="ECO:0000256" key="2">
    <source>
        <dbReference type="ARBA" id="ARBA00022723"/>
    </source>
</evidence>
<evidence type="ECO:0000256" key="4">
    <source>
        <dbReference type="PROSITE-ProRule" id="PRU00433"/>
    </source>
</evidence>
<evidence type="ECO:0000256" key="5">
    <source>
        <dbReference type="SAM" id="MobiDB-lite"/>
    </source>
</evidence>
<dbReference type="PROSITE" id="PS51007">
    <property type="entry name" value="CYTC"/>
    <property type="match status" value="1"/>
</dbReference>
<organism evidence="7 8">
    <name type="scientific">Aquirufa nivalisilvae</name>
    <dbReference type="NCBI Taxonomy" id="2516557"/>
    <lineage>
        <taxon>Bacteria</taxon>
        <taxon>Pseudomonadati</taxon>
        <taxon>Bacteroidota</taxon>
        <taxon>Cytophagia</taxon>
        <taxon>Cytophagales</taxon>
        <taxon>Flectobacillaceae</taxon>
        <taxon>Aquirufa</taxon>
    </lineage>
</organism>
<name>A0A2S2DWF1_9BACT</name>
<dbReference type="Proteomes" id="UP000245468">
    <property type="component" value="Chromosome"/>
</dbReference>
<dbReference type="Gene3D" id="1.10.760.10">
    <property type="entry name" value="Cytochrome c-like domain"/>
    <property type="match status" value="1"/>
</dbReference>
<dbReference type="GO" id="GO:0050421">
    <property type="term" value="F:nitrite reductase (NO-forming) activity"/>
    <property type="evidence" value="ECO:0007669"/>
    <property type="project" value="UniProtKB-EC"/>
</dbReference>
<gene>
    <name evidence="7" type="primary">nirK</name>
    <name evidence="7" type="ORF">HME7025_01807</name>
</gene>
<evidence type="ECO:0000259" key="6">
    <source>
        <dbReference type="PROSITE" id="PS51007"/>
    </source>
</evidence>
<keyword evidence="7" id="KW-0560">Oxidoreductase</keyword>
<dbReference type="EMBL" id="CP029346">
    <property type="protein sequence ID" value="AWL09659.1"/>
    <property type="molecule type" value="Genomic_DNA"/>
</dbReference>
<keyword evidence="8" id="KW-1185">Reference proteome</keyword>
<protein>
    <submittedName>
        <fullName evidence="7">Nitrite reductase (NO-forming)</fullName>
        <ecNumber evidence="7">1.7.2.1</ecNumber>
    </submittedName>
</protein>
<evidence type="ECO:0000313" key="8">
    <source>
        <dbReference type="Proteomes" id="UP000245468"/>
    </source>
</evidence>
<accession>A0A2S2DWF1</accession>
<dbReference type="GO" id="GO:0009055">
    <property type="term" value="F:electron transfer activity"/>
    <property type="evidence" value="ECO:0007669"/>
    <property type="project" value="InterPro"/>
</dbReference>
<feature type="compositionally biased region" description="Low complexity" evidence="5">
    <location>
        <begin position="58"/>
        <end position="76"/>
    </location>
</feature>
<dbReference type="EC" id="1.7.2.1" evidence="7"/>
<evidence type="ECO:0000313" key="7">
    <source>
        <dbReference type="EMBL" id="AWL09659.1"/>
    </source>
</evidence>
<dbReference type="GO" id="GO:0020037">
    <property type="term" value="F:heme binding"/>
    <property type="evidence" value="ECO:0007669"/>
    <property type="project" value="InterPro"/>
</dbReference>
<keyword evidence="3 4" id="KW-0408">Iron</keyword>
<feature type="domain" description="Cytochrome c" evidence="6">
    <location>
        <begin position="101"/>
        <end position="191"/>
    </location>
</feature>
<keyword evidence="2 4" id="KW-0479">Metal-binding</keyword>
<dbReference type="KEGG" id="psez:HME7025_01807"/>
<reference evidence="8" key="1">
    <citation type="submission" date="2018-05" db="EMBL/GenBank/DDBJ databases">
        <title>Pseudarcicella sp. HME7025 Genome sequencing and assembly.</title>
        <authorList>
            <person name="Kim H."/>
            <person name="Kang H."/>
            <person name="Joh K."/>
        </authorList>
    </citation>
    <scope>NUCLEOTIDE SEQUENCE [LARGE SCALE GENOMIC DNA]</scope>
    <source>
        <strain evidence="8">HME7025</strain>
    </source>
</reference>
<dbReference type="SUPFAM" id="SSF46626">
    <property type="entry name" value="Cytochrome c"/>
    <property type="match status" value="1"/>
</dbReference>
<dbReference type="Pfam" id="PF00034">
    <property type="entry name" value="Cytochrom_C"/>
    <property type="match status" value="1"/>
</dbReference>
<evidence type="ECO:0000256" key="3">
    <source>
        <dbReference type="ARBA" id="ARBA00023004"/>
    </source>
</evidence>
<dbReference type="AlphaFoldDB" id="A0A2S2DWF1"/>
<proteinExistence type="predicted"/>
<dbReference type="InterPro" id="IPR009056">
    <property type="entry name" value="Cyt_c-like_dom"/>
</dbReference>
<dbReference type="GO" id="GO:0046872">
    <property type="term" value="F:metal ion binding"/>
    <property type="evidence" value="ECO:0007669"/>
    <property type="project" value="UniProtKB-KW"/>
</dbReference>
<feature type="region of interest" description="Disordered" evidence="5">
    <location>
        <begin position="58"/>
        <end position="86"/>
    </location>
</feature>
<keyword evidence="1 4" id="KW-0349">Heme</keyword>
<evidence type="ECO:0000256" key="1">
    <source>
        <dbReference type="ARBA" id="ARBA00022617"/>
    </source>
</evidence>
<dbReference type="InterPro" id="IPR036909">
    <property type="entry name" value="Cyt_c-like_dom_sf"/>
</dbReference>